<dbReference type="AlphaFoldDB" id="A0A7R9NXU6"/>
<reference evidence="1" key="1">
    <citation type="submission" date="2020-11" db="EMBL/GenBank/DDBJ databases">
        <authorList>
            <person name="Tran Van P."/>
        </authorList>
    </citation>
    <scope>NUCLEOTIDE SEQUENCE</scope>
</reference>
<name>A0A7R9NXU6_9NEOP</name>
<accession>A0A7R9NXU6</accession>
<protein>
    <submittedName>
        <fullName evidence="1">Uncharacterized protein</fullName>
    </submittedName>
</protein>
<gene>
    <name evidence="1" type="ORF">TTEB3V08_LOCUS8197</name>
</gene>
<organism evidence="1">
    <name type="scientific">Timema tahoe</name>
    <dbReference type="NCBI Taxonomy" id="61484"/>
    <lineage>
        <taxon>Eukaryota</taxon>
        <taxon>Metazoa</taxon>
        <taxon>Ecdysozoa</taxon>
        <taxon>Arthropoda</taxon>
        <taxon>Hexapoda</taxon>
        <taxon>Insecta</taxon>
        <taxon>Pterygota</taxon>
        <taxon>Neoptera</taxon>
        <taxon>Polyneoptera</taxon>
        <taxon>Phasmatodea</taxon>
        <taxon>Timematodea</taxon>
        <taxon>Timematoidea</taxon>
        <taxon>Timematidae</taxon>
        <taxon>Timema</taxon>
    </lineage>
</organism>
<proteinExistence type="predicted"/>
<evidence type="ECO:0000313" key="1">
    <source>
        <dbReference type="EMBL" id="CAD7460261.1"/>
    </source>
</evidence>
<dbReference type="EMBL" id="OE003542">
    <property type="protein sequence ID" value="CAD7460261.1"/>
    <property type="molecule type" value="Genomic_DNA"/>
</dbReference>
<sequence>MLPRKGRREFSVSHIHSNLPLTLNWIAVGMPMIRATDGCTTLIAFSDHHGSATLCDDVGVAIRTLVPVTLFQPHGSHNFIPFLVDDFYCAIQGGLEPLQCLAEILILLWCVFLNRIRYFTSVLVGSGYFMVESVCSESELTLQPQELCDSVKPHQFQLYILHFLVTYLILPPQEHGQQYIHAGNQLVSGLVVHFTSVNHLVDLAEDFNLHSQRFHFHGARLIPSLRSDSFEPTFELVVNQMGFIPSIILVFLAEENLHHLVLITNPAQFRAGLSAETNAGMSTFQPSVARLLTRMPVTDLMASPGATLVLALPITKLLKRII</sequence>